<evidence type="ECO:0000313" key="4">
    <source>
        <dbReference type="Proteomes" id="UP000054053"/>
    </source>
</evidence>
<name>A0A063BS10_USTVR</name>
<feature type="region of interest" description="Disordered" evidence="2">
    <location>
        <begin position="65"/>
        <end position="161"/>
    </location>
</feature>
<gene>
    <name evidence="3" type="ORF">UVI_02063360</name>
</gene>
<dbReference type="EMBL" id="BBTG02000086">
    <property type="protein sequence ID" value="GAO19280.1"/>
    <property type="molecule type" value="Genomic_DNA"/>
</dbReference>
<keyword evidence="1" id="KW-0175">Coiled coil</keyword>
<evidence type="ECO:0000256" key="2">
    <source>
        <dbReference type="SAM" id="MobiDB-lite"/>
    </source>
</evidence>
<dbReference type="HOGENOM" id="CLU_038179_0_0_1"/>
<feature type="compositionally biased region" description="Basic and acidic residues" evidence="2">
    <location>
        <begin position="115"/>
        <end position="129"/>
    </location>
</feature>
<feature type="coiled-coil region" evidence="1">
    <location>
        <begin position="265"/>
        <end position="292"/>
    </location>
</feature>
<feature type="compositionally biased region" description="Basic and acidic residues" evidence="2">
    <location>
        <begin position="84"/>
        <end position="93"/>
    </location>
</feature>
<evidence type="ECO:0000313" key="3">
    <source>
        <dbReference type="EMBL" id="GAO19280.1"/>
    </source>
</evidence>
<accession>A0A063BS10</accession>
<evidence type="ECO:0000256" key="1">
    <source>
        <dbReference type="SAM" id="Coils"/>
    </source>
</evidence>
<reference evidence="4" key="1">
    <citation type="journal article" date="2016" name="Genome Announc.">
        <title>Genome sequence of Ustilaginoidea virens IPU010, a rice pathogenic fungus causing false smut.</title>
        <authorList>
            <person name="Kumagai T."/>
            <person name="Ishii T."/>
            <person name="Terai G."/>
            <person name="Umemura M."/>
            <person name="Machida M."/>
            <person name="Asai K."/>
        </authorList>
    </citation>
    <scope>NUCLEOTIDE SEQUENCE [LARGE SCALE GENOMIC DNA]</scope>
    <source>
        <strain evidence="4">IPU010</strain>
    </source>
</reference>
<dbReference type="Proteomes" id="UP000054053">
    <property type="component" value="Unassembled WGS sequence"/>
</dbReference>
<feature type="region of interest" description="Disordered" evidence="2">
    <location>
        <begin position="166"/>
        <end position="185"/>
    </location>
</feature>
<protein>
    <submittedName>
        <fullName evidence="3">Uncharacterized protein</fullName>
    </submittedName>
</protein>
<organism evidence="3 4">
    <name type="scientific">Ustilaginoidea virens</name>
    <name type="common">Rice false smut fungus</name>
    <name type="synonym">Villosiclava virens</name>
    <dbReference type="NCBI Taxonomy" id="1159556"/>
    <lineage>
        <taxon>Eukaryota</taxon>
        <taxon>Fungi</taxon>
        <taxon>Dikarya</taxon>
        <taxon>Ascomycota</taxon>
        <taxon>Pezizomycotina</taxon>
        <taxon>Sordariomycetes</taxon>
        <taxon>Hypocreomycetidae</taxon>
        <taxon>Hypocreales</taxon>
        <taxon>Clavicipitaceae</taxon>
        <taxon>Ustilaginoidea</taxon>
    </lineage>
</organism>
<comment type="caution">
    <text evidence="3">The sequence shown here is derived from an EMBL/GenBank/DDBJ whole genome shotgun (WGS) entry which is preliminary data.</text>
</comment>
<dbReference type="STRING" id="1159556.A0A063BS10"/>
<sequence>MDIYTYVYPDGHKKTVSRQSLCSSSLHGQPCSNHHLFQHSPQSLPYGHSAAPAFSGPSSYLSPYVDQCPPSPTYTPRTSTPGHRSGDDSDRSYRGSTGGRHRRWSGVYVNGQKVDSNHHSRDRRERILLVDHPPTPPQTPPQAFAFPHAAPSSPSFANTSPLVVDATHRGPASRRPVIVDERLSRGDGNRSHIRIEVIDGDRSKDKHARQSKLTKIAKANAEIANRQPVPLKRTGAEYGDTEREEEQLFRTIRQLNIEERRISDMARVSTRLEELEAQQYQLRQRMRRNRVQYDDGVYRRG</sequence>
<proteinExistence type="predicted"/>
<dbReference type="AlphaFoldDB" id="A0A063BS10"/>
<feature type="compositionally biased region" description="Low complexity" evidence="2">
    <location>
        <begin position="141"/>
        <end position="157"/>
    </location>
</feature>